<dbReference type="AlphaFoldDB" id="A0A133URM2"/>
<reference evidence="2 3" key="1">
    <citation type="journal article" date="2016" name="Sci. Rep.">
        <title>Metabolic traits of an uncultured archaeal lineage -MSBL1- from brine pools of the Red Sea.</title>
        <authorList>
            <person name="Mwirichia R."/>
            <person name="Alam I."/>
            <person name="Rashid M."/>
            <person name="Vinu M."/>
            <person name="Ba-Alawi W."/>
            <person name="Anthony Kamau A."/>
            <person name="Kamanda Ngugi D."/>
            <person name="Goker M."/>
            <person name="Klenk H.P."/>
            <person name="Bajic V."/>
            <person name="Stingl U."/>
        </authorList>
    </citation>
    <scope>NUCLEOTIDE SEQUENCE [LARGE SCALE GENOMIC DNA]</scope>
    <source>
        <strain evidence="2">SCGC-AAA259I14</strain>
    </source>
</reference>
<evidence type="ECO:0000313" key="2">
    <source>
        <dbReference type="EMBL" id="KXA96881.1"/>
    </source>
</evidence>
<dbReference type="Proteomes" id="UP000070414">
    <property type="component" value="Unassembled WGS sequence"/>
</dbReference>
<feature type="compositionally biased region" description="Basic and acidic residues" evidence="1">
    <location>
        <begin position="83"/>
        <end position="102"/>
    </location>
</feature>
<accession>A0A133URM2</accession>
<protein>
    <submittedName>
        <fullName evidence="2">Uncharacterized protein</fullName>
    </submittedName>
</protein>
<evidence type="ECO:0000256" key="1">
    <source>
        <dbReference type="SAM" id="MobiDB-lite"/>
    </source>
</evidence>
<organism evidence="2 3">
    <name type="scientific">candidate division MSBL1 archaeon SCGC-AAA259I14</name>
    <dbReference type="NCBI Taxonomy" id="1698268"/>
    <lineage>
        <taxon>Archaea</taxon>
        <taxon>Methanobacteriati</taxon>
        <taxon>Methanobacteriota</taxon>
        <taxon>candidate division MSBL1</taxon>
    </lineage>
</organism>
<dbReference type="EMBL" id="LHXS01000037">
    <property type="protein sequence ID" value="KXA96881.1"/>
    <property type="molecule type" value="Genomic_DNA"/>
</dbReference>
<comment type="caution">
    <text evidence="2">The sequence shown here is derived from an EMBL/GenBank/DDBJ whole genome shotgun (WGS) entry which is preliminary data.</text>
</comment>
<keyword evidence="3" id="KW-1185">Reference proteome</keyword>
<name>A0A133URM2_9EURY</name>
<gene>
    <name evidence="2" type="ORF">AKJ38_02380</name>
</gene>
<feature type="region of interest" description="Disordered" evidence="1">
    <location>
        <begin position="81"/>
        <end position="102"/>
    </location>
</feature>
<sequence>MVDCKFDMEKKCPFEESPDDPGWCQACAILELSSAQRMTNKLHRVRVLYELRETFLETLPYQRPDLEDKIKERLIELTENLEDTEKTHSKREEKLTHLSDWK</sequence>
<proteinExistence type="predicted"/>
<evidence type="ECO:0000313" key="3">
    <source>
        <dbReference type="Proteomes" id="UP000070414"/>
    </source>
</evidence>